<dbReference type="STRING" id="1157616.A0A1Z5TNS3"/>
<keyword evidence="4" id="KW-1185">Reference proteome</keyword>
<dbReference type="Pfam" id="PF00651">
    <property type="entry name" value="BTB"/>
    <property type="match status" value="1"/>
</dbReference>
<dbReference type="AlphaFoldDB" id="A0A1Z5TNS3"/>
<evidence type="ECO:0000259" key="2">
    <source>
        <dbReference type="PROSITE" id="PS50097"/>
    </source>
</evidence>
<reference evidence="3 4" key="1">
    <citation type="submission" date="2017-01" db="EMBL/GenBank/DDBJ databases">
        <title>The recent genome duplication of the halophilic yeast Hortaea werneckii: insights from long-read sequencing.</title>
        <authorList>
            <person name="Sinha S."/>
            <person name="Flibotte S."/>
            <person name="Neira M."/>
            <person name="Lenassi M."/>
            <person name="Gostincar C."/>
            <person name="Stajich J.E."/>
            <person name="Nislow C.E."/>
        </authorList>
    </citation>
    <scope>NUCLEOTIDE SEQUENCE [LARGE SCALE GENOMIC DNA]</scope>
    <source>
        <strain evidence="3 4">EXF-2000</strain>
    </source>
</reference>
<comment type="caution">
    <text evidence="3">The sequence shown here is derived from an EMBL/GenBank/DDBJ whole genome shotgun (WGS) entry which is preliminary data.</text>
</comment>
<dbReference type="SMART" id="SM00225">
    <property type="entry name" value="BTB"/>
    <property type="match status" value="1"/>
</dbReference>
<feature type="region of interest" description="Disordered" evidence="1">
    <location>
        <begin position="146"/>
        <end position="197"/>
    </location>
</feature>
<dbReference type="Proteomes" id="UP000194280">
    <property type="component" value="Unassembled WGS sequence"/>
</dbReference>
<dbReference type="InterPro" id="IPR011333">
    <property type="entry name" value="SKP1/BTB/POZ_sf"/>
</dbReference>
<feature type="compositionally biased region" description="Acidic residues" evidence="1">
    <location>
        <begin position="186"/>
        <end position="197"/>
    </location>
</feature>
<name>A0A1Z5TNS3_HORWE</name>
<dbReference type="SUPFAM" id="SSF54695">
    <property type="entry name" value="POZ domain"/>
    <property type="match status" value="1"/>
</dbReference>
<proteinExistence type="predicted"/>
<organism evidence="3 4">
    <name type="scientific">Hortaea werneckii EXF-2000</name>
    <dbReference type="NCBI Taxonomy" id="1157616"/>
    <lineage>
        <taxon>Eukaryota</taxon>
        <taxon>Fungi</taxon>
        <taxon>Dikarya</taxon>
        <taxon>Ascomycota</taxon>
        <taxon>Pezizomycotina</taxon>
        <taxon>Dothideomycetes</taxon>
        <taxon>Dothideomycetidae</taxon>
        <taxon>Mycosphaerellales</taxon>
        <taxon>Teratosphaeriaceae</taxon>
        <taxon>Hortaea</taxon>
    </lineage>
</organism>
<dbReference type="Gene3D" id="3.30.710.10">
    <property type="entry name" value="Potassium Channel Kv1.1, Chain A"/>
    <property type="match status" value="1"/>
</dbReference>
<gene>
    <name evidence="3" type="ORF">BTJ68_04426</name>
</gene>
<evidence type="ECO:0000313" key="3">
    <source>
        <dbReference type="EMBL" id="OTA37638.1"/>
    </source>
</evidence>
<dbReference type="VEuPathDB" id="FungiDB:BTJ68_04426"/>
<dbReference type="PANTHER" id="PTHR47843">
    <property type="entry name" value="BTB DOMAIN-CONTAINING PROTEIN-RELATED"/>
    <property type="match status" value="1"/>
</dbReference>
<dbReference type="PROSITE" id="PS50097">
    <property type="entry name" value="BTB"/>
    <property type="match status" value="1"/>
</dbReference>
<sequence length="307" mass="34460">MASAPISPVSPTLDCPQTDLLNALSALHANSKFSDLTITCNYRQWHVHRAILCSRSGFFDGACSNAFREANNRAIDLSDDNEDAVEQMIRFFYHLDYLNEPKEPRPTLFRHRVQSDARRRLPKKINLSAINDPLLEAAGVYAPLSPLSPQSPPSPVESFGSPDLFEKRPRSPASKRAKTPPLIPDDGSDYDSYDEEEEASHTVETHLLLHTQVYALAEKYDIPALKALARQKFEMAVACNYDSPELPDAIEEIYCSTLDTDRGLRDVILELFRSYPVLASTPDMLQVIKDLPSLAMELFKLERGIPI</sequence>
<dbReference type="EMBL" id="MUNK01000018">
    <property type="protein sequence ID" value="OTA37638.1"/>
    <property type="molecule type" value="Genomic_DNA"/>
</dbReference>
<accession>A0A1Z5TNS3</accession>
<evidence type="ECO:0000313" key="4">
    <source>
        <dbReference type="Proteomes" id="UP000194280"/>
    </source>
</evidence>
<dbReference type="InterPro" id="IPR000210">
    <property type="entry name" value="BTB/POZ_dom"/>
</dbReference>
<evidence type="ECO:0000256" key="1">
    <source>
        <dbReference type="SAM" id="MobiDB-lite"/>
    </source>
</evidence>
<dbReference type="OrthoDB" id="6359816at2759"/>
<protein>
    <recommendedName>
        <fullName evidence="2">BTB domain-containing protein</fullName>
    </recommendedName>
</protein>
<feature type="domain" description="BTB" evidence="2">
    <location>
        <begin position="34"/>
        <end position="93"/>
    </location>
</feature>
<dbReference type="CDD" id="cd18186">
    <property type="entry name" value="BTB_POZ_ZBTB_KLHL-like"/>
    <property type="match status" value="1"/>
</dbReference>
<dbReference type="PANTHER" id="PTHR47843:SF5">
    <property type="entry name" value="BTB_POZ DOMAIN PROTEIN"/>
    <property type="match status" value="1"/>
</dbReference>
<dbReference type="InParanoid" id="A0A1Z5TNS3"/>